<sequence length="81" mass="9677">MNTEDQIIELTVEVENLRHQLNAKNIILDDLKGRLTDYQRKRLDRLFERSRRQYLNDLDLEEEQAEALEAICNELESFLAN</sequence>
<name>A0A011NBM1_9PAST</name>
<feature type="coiled-coil region" evidence="1">
    <location>
        <begin position="14"/>
        <end position="78"/>
    </location>
</feature>
<dbReference type="AlphaFoldDB" id="A0A011NBM1"/>
<evidence type="ECO:0000313" key="2">
    <source>
        <dbReference type="EMBL" id="EXI61810.1"/>
    </source>
</evidence>
<reference evidence="2 3" key="1">
    <citation type="journal article" date="2014" name="Genome Announc.">
        <title>Genome Sequence of a Presumptive Mannheimia haemolytica Strain with an A1/A6-Cross-Reactive Serotype from a White-Tailed Deer (Odocoileus virginianus).</title>
        <authorList>
            <person name="Lawrence P.K."/>
            <person name="Bey R.F."/>
            <person name="Wiener B."/>
            <person name="Kittichotirat W."/>
            <person name="Bumgarner R.E."/>
        </authorList>
    </citation>
    <scope>NUCLEOTIDE SEQUENCE [LARGE SCALE GENOMIC DNA]</scope>
    <source>
        <strain evidence="2 3">PKL10</strain>
    </source>
</reference>
<dbReference type="Proteomes" id="UP000054123">
    <property type="component" value="Unassembled WGS sequence"/>
</dbReference>
<evidence type="ECO:0000256" key="1">
    <source>
        <dbReference type="SAM" id="Coils"/>
    </source>
</evidence>
<gene>
    <name evidence="2" type="ORF">AK33_08675</name>
</gene>
<protein>
    <submittedName>
        <fullName evidence="2">Uncharacterized protein</fullName>
    </submittedName>
</protein>
<accession>A0A011NBM1</accession>
<evidence type="ECO:0000313" key="3">
    <source>
        <dbReference type="Proteomes" id="UP000054123"/>
    </source>
</evidence>
<dbReference type="EMBL" id="JANJ01000006">
    <property type="protein sequence ID" value="EXI61810.1"/>
    <property type="molecule type" value="Genomic_DNA"/>
</dbReference>
<organism evidence="2 3">
    <name type="scientific">Mannheimia granulomatis</name>
    <dbReference type="NCBI Taxonomy" id="85402"/>
    <lineage>
        <taxon>Bacteria</taxon>
        <taxon>Pseudomonadati</taxon>
        <taxon>Pseudomonadota</taxon>
        <taxon>Gammaproteobacteria</taxon>
        <taxon>Pasteurellales</taxon>
        <taxon>Pasteurellaceae</taxon>
        <taxon>Mannheimia</taxon>
    </lineage>
</organism>
<keyword evidence="3" id="KW-1185">Reference proteome</keyword>
<dbReference type="PATRIC" id="fig|1450449.3.peg.1719"/>
<keyword evidence="1" id="KW-0175">Coiled coil</keyword>
<comment type="caution">
    <text evidence="2">The sequence shown here is derived from an EMBL/GenBank/DDBJ whole genome shotgun (WGS) entry which is preliminary data.</text>
</comment>
<proteinExistence type="predicted"/>